<sequence length="121" mass="13041">MKRITLAIILALTANSPSASQITELPLEQRVAAAELVIIGKVSRIKEGTDIQLYDVAEVTPKTILKGEITGTIHVAFNSGLYEENGDCCEAGETYVLFLSKSPSGNFHTVNGPYGSYKVPR</sequence>
<evidence type="ECO:0000313" key="4">
    <source>
        <dbReference type="Proteomes" id="UP000509383"/>
    </source>
</evidence>
<feature type="chain" id="PRO_5026941516" evidence="1">
    <location>
        <begin position="20"/>
        <end position="121"/>
    </location>
</feature>
<keyword evidence="5" id="KW-1185">Reference proteome</keyword>
<dbReference type="EMBL" id="BQKM01000003">
    <property type="protein sequence ID" value="GJN52408.1"/>
    <property type="molecule type" value="Genomic_DNA"/>
</dbReference>
<evidence type="ECO:0000313" key="2">
    <source>
        <dbReference type="EMBL" id="BCG24238.1"/>
    </source>
</evidence>
<gene>
    <name evidence="2" type="ORF">TUM18999_24290</name>
    <name evidence="3" type="ORF">TUM20286_21600</name>
</gene>
<feature type="signal peptide" evidence="1">
    <location>
        <begin position="1"/>
        <end position="19"/>
    </location>
</feature>
<dbReference type="KEGG" id="ptw:TUM18999_24290"/>
<protein>
    <submittedName>
        <fullName evidence="2">Uncharacterized protein</fullName>
    </submittedName>
</protein>
<dbReference type="Proteomes" id="UP000509383">
    <property type="component" value="Chromosome"/>
</dbReference>
<dbReference type="AlphaFoldDB" id="A0A6J4E466"/>
<evidence type="ECO:0000313" key="3">
    <source>
        <dbReference type="EMBL" id="GJN52408.1"/>
    </source>
</evidence>
<reference evidence="2 4" key="1">
    <citation type="submission" date="2020-05" db="EMBL/GenBank/DDBJ databases">
        <title>Characterization of novel class B3 metallo-beta-lactamase from novel Pseudomonas species.</title>
        <authorList>
            <person name="Yamada K."/>
            <person name="Aoki K."/>
            <person name="Ishii Y."/>
        </authorList>
    </citation>
    <scope>NUCLEOTIDE SEQUENCE [LARGE SCALE GENOMIC DNA]</scope>
    <source>
        <strain evidence="2 4">TUM18999</strain>
        <strain evidence="3 5">TUM20286</strain>
    </source>
</reference>
<dbReference type="RefSeq" id="WP_173180031.1">
    <property type="nucleotide sequence ID" value="NZ_AP023189.1"/>
</dbReference>
<name>A0A6J4E466_9PSED</name>
<dbReference type="Proteomes" id="UP001054892">
    <property type="component" value="Unassembled WGS sequence"/>
</dbReference>
<accession>A0A6J4E466</accession>
<proteinExistence type="predicted"/>
<organism evidence="2 4">
    <name type="scientific">Pseudomonas tohonis</name>
    <dbReference type="NCBI Taxonomy" id="2725477"/>
    <lineage>
        <taxon>Bacteria</taxon>
        <taxon>Pseudomonadati</taxon>
        <taxon>Pseudomonadota</taxon>
        <taxon>Gammaproteobacteria</taxon>
        <taxon>Pseudomonadales</taxon>
        <taxon>Pseudomonadaceae</taxon>
        <taxon>Pseudomonas</taxon>
    </lineage>
</organism>
<evidence type="ECO:0000256" key="1">
    <source>
        <dbReference type="SAM" id="SignalP"/>
    </source>
</evidence>
<evidence type="ECO:0000313" key="5">
    <source>
        <dbReference type="Proteomes" id="UP001054892"/>
    </source>
</evidence>
<keyword evidence="1" id="KW-0732">Signal</keyword>
<dbReference type="EMBL" id="AP023189">
    <property type="protein sequence ID" value="BCG24238.1"/>
    <property type="molecule type" value="Genomic_DNA"/>
</dbReference>